<dbReference type="InterPro" id="IPR000719">
    <property type="entry name" value="Prot_kinase_dom"/>
</dbReference>
<dbReference type="InterPro" id="IPR001245">
    <property type="entry name" value="Ser-Thr/Tyr_kinase_cat_dom"/>
</dbReference>
<gene>
    <name evidence="14" type="ORF">GBAR_LOCUS5180</name>
</gene>
<evidence type="ECO:0000256" key="8">
    <source>
        <dbReference type="ARBA" id="ARBA00023170"/>
    </source>
</evidence>
<comment type="subcellular location">
    <subcellularLocation>
        <location evidence="1">Membrane</location>
        <topology evidence="1">Single-pass membrane protein</topology>
    </subcellularLocation>
</comment>
<dbReference type="Gene3D" id="1.10.510.10">
    <property type="entry name" value="Transferase(Phosphotransferase) domain 1"/>
    <property type="match status" value="1"/>
</dbReference>
<evidence type="ECO:0000256" key="6">
    <source>
        <dbReference type="ARBA" id="ARBA00022989"/>
    </source>
</evidence>
<keyword evidence="4" id="KW-0547">Nucleotide-binding</keyword>
<evidence type="ECO:0000259" key="13">
    <source>
        <dbReference type="PROSITE" id="PS50814"/>
    </source>
</evidence>
<feature type="transmembrane region" description="Helical" evidence="10">
    <location>
        <begin position="456"/>
        <end position="482"/>
    </location>
</feature>
<keyword evidence="15" id="KW-1185">Reference proteome</keyword>
<dbReference type="GO" id="GO:0005524">
    <property type="term" value="F:ATP binding"/>
    <property type="evidence" value="ECO:0007669"/>
    <property type="project" value="UniProtKB-KW"/>
</dbReference>
<evidence type="ECO:0000256" key="9">
    <source>
        <dbReference type="ARBA" id="ARBA00023180"/>
    </source>
</evidence>
<evidence type="ECO:0000256" key="4">
    <source>
        <dbReference type="ARBA" id="ARBA00022741"/>
    </source>
</evidence>
<dbReference type="SUPFAM" id="SSF56112">
    <property type="entry name" value="Protein kinase-like (PK-like)"/>
    <property type="match status" value="1"/>
</dbReference>
<dbReference type="InterPro" id="IPR038677">
    <property type="entry name" value="WIF_sf"/>
</dbReference>
<reference evidence="14" key="1">
    <citation type="submission" date="2023-03" db="EMBL/GenBank/DDBJ databases">
        <authorList>
            <person name="Steffen K."/>
            <person name="Cardenas P."/>
        </authorList>
    </citation>
    <scope>NUCLEOTIDE SEQUENCE</scope>
</reference>
<keyword evidence="3 11" id="KW-0732">Signal</keyword>
<keyword evidence="14" id="KW-0418">Kinase</keyword>
<dbReference type="PROSITE" id="PS50814">
    <property type="entry name" value="WIF"/>
    <property type="match status" value="1"/>
</dbReference>
<dbReference type="GO" id="GO:0043235">
    <property type="term" value="C:receptor complex"/>
    <property type="evidence" value="ECO:0007669"/>
    <property type="project" value="TreeGrafter"/>
</dbReference>
<dbReference type="InterPro" id="IPR050122">
    <property type="entry name" value="RTK"/>
</dbReference>
<accession>A0AA35WA92</accession>
<dbReference type="GO" id="GO:0005886">
    <property type="term" value="C:plasma membrane"/>
    <property type="evidence" value="ECO:0007669"/>
    <property type="project" value="TreeGrafter"/>
</dbReference>
<keyword evidence="6 10" id="KW-1133">Transmembrane helix</keyword>
<feature type="domain" description="Protein kinase" evidence="12">
    <location>
        <begin position="556"/>
        <end position="703"/>
    </location>
</feature>
<comment type="caution">
    <text evidence="14">The sequence shown here is derived from an EMBL/GenBank/DDBJ whole genome shotgun (WGS) entry which is preliminary data.</text>
</comment>
<feature type="domain" description="WIF" evidence="13">
    <location>
        <begin position="72"/>
        <end position="198"/>
    </location>
</feature>
<sequence>MLEMVTRVVLFATLTRLWVDLCLAHYSLYISEENLQSYYSNSAYADLIQGQFVPIVDDGEVLIGDGGALLLIEVTSGSGVSGSGYSLSPGHDVTGRSLDYSSVKSLPPFPAHVDTVNFTWISKTMINYTLRATQEGGQLWNPSFGVPSTGLIPRNLSSLQMRAQCRPLAMETGRVHMNLTTLINQSEALVYFFLDKSCNDTVMPSLSTVIQASVTQELNSVTSHSLPFSLSVLLMTTSRVPVFSPTPTVLPHPLASAPILATPGPVFFSSPIASSVTASFLSHTPVLVTDMPSPSSLPTGEPSLSSLSVVSTALVSPYLSSSSIHRTLPPLVELSSSLISTSIASLFLSTFNISPSTTSSFSLSTFNPSPLTPLSSSTLQISHPLYPSTTVSLSTSSPTIMSTPLFQSSTLSVEGSMSTSAIIGNSSVRSKEISTAKVSSSIILTIPGPGDSSSQLLILVCAPIGGILVACILLSLCLVVCFKFKTSKKGAIQVFSDDPLDMVHTVPYSPSAVNEFTKKAPPPLSLWMSLPWGYVGSLPRSLQTLVTQSGVDRKSLSIIDTISRGECGSVVSGQLNNIRTDVMSGSQSVIIKMLTGFPEGSRRDEVVRFLEASTLMKGIKHQNILSVLRVSVEDNHVPLVVYPMVEHCDMYRVIKLASDPEHSVLPPLTVVLTLELAIQIATAMNYLGEHSIVHPDLALRNCV</sequence>
<keyword evidence="7 10" id="KW-0472">Membrane</keyword>
<proteinExistence type="predicted"/>
<dbReference type="PANTHER" id="PTHR24416">
    <property type="entry name" value="TYROSINE-PROTEIN KINASE RECEPTOR"/>
    <property type="match status" value="1"/>
</dbReference>
<evidence type="ECO:0000256" key="7">
    <source>
        <dbReference type="ARBA" id="ARBA00023136"/>
    </source>
</evidence>
<keyword evidence="5" id="KW-0067">ATP-binding</keyword>
<keyword evidence="14" id="KW-0808">Transferase</keyword>
<evidence type="ECO:0000256" key="10">
    <source>
        <dbReference type="SAM" id="Phobius"/>
    </source>
</evidence>
<evidence type="ECO:0000256" key="3">
    <source>
        <dbReference type="ARBA" id="ARBA00022729"/>
    </source>
</evidence>
<protein>
    <submittedName>
        <fullName evidence="14">Tyrosine-protein kinase Mer</fullName>
    </submittedName>
</protein>
<keyword evidence="2 10" id="KW-0812">Transmembrane</keyword>
<feature type="chain" id="PRO_5041229332" evidence="11">
    <location>
        <begin position="25"/>
        <end position="703"/>
    </location>
</feature>
<keyword evidence="9" id="KW-0325">Glycoprotein</keyword>
<dbReference type="Pfam" id="PF02019">
    <property type="entry name" value="WIF"/>
    <property type="match status" value="1"/>
</dbReference>
<dbReference type="GO" id="GO:0051897">
    <property type="term" value="P:positive regulation of phosphatidylinositol 3-kinase/protein kinase B signal transduction"/>
    <property type="evidence" value="ECO:0007669"/>
    <property type="project" value="TreeGrafter"/>
</dbReference>
<feature type="signal peptide" evidence="11">
    <location>
        <begin position="1"/>
        <end position="24"/>
    </location>
</feature>
<dbReference type="PROSITE" id="PS50011">
    <property type="entry name" value="PROTEIN_KINASE_DOM"/>
    <property type="match status" value="1"/>
</dbReference>
<evidence type="ECO:0000313" key="15">
    <source>
        <dbReference type="Proteomes" id="UP001174909"/>
    </source>
</evidence>
<dbReference type="Gene3D" id="2.60.40.2170">
    <property type="entry name" value="Wnt, WIF domain"/>
    <property type="match status" value="1"/>
</dbReference>
<dbReference type="EMBL" id="CASHTH010000767">
    <property type="protein sequence ID" value="CAI8007390.1"/>
    <property type="molecule type" value="Genomic_DNA"/>
</dbReference>
<dbReference type="Proteomes" id="UP001174909">
    <property type="component" value="Unassembled WGS sequence"/>
</dbReference>
<evidence type="ECO:0000256" key="2">
    <source>
        <dbReference type="ARBA" id="ARBA00022692"/>
    </source>
</evidence>
<dbReference type="InterPro" id="IPR003306">
    <property type="entry name" value="WIF"/>
</dbReference>
<dbReference type="InterPro" id="IPR011009">
    <property type="entry name" value="Kinase-like_dom_sf"/>
</dbReference>
<evidence type="ECO:0000313" key="14">
    <source>
        <dbReference type="EMBL" id="CAI8007390.1"/>
    </source>
</evidence>
<keyword evidence="8" id="KW-0675">Receptor</keyword>
<dbReference type="GO" id="GO:0007169">
    <property type="term" value="P:cell surface receptor protein tyrosine kinase signaling pathway"/>
    <property type="evidence" value="ECO:0007669"/>
    <property type="project" value="TreeGrafter"/>
</dbReference>
<organism evidence="14 15">
    <name type="scientific">Geodia barretti</name>
    <name type="common">Barrett's horny sponge</name>
    <dbReference type="NCBI Taxonomy" id="519541"/>
    <lineage>
        <taxon>Eukaryota</taxon>
        <taxon>Metazoa</taxon>
        <taxon>Porifera</taxon>
        <taxon>Demospongiae</taxon>
        <taxon>Heteroscleromorpha</taxon>
        <taxon>Tetractinellida</taxon>
        <taxon>Astrophorina</taxon>
        <taxon>Geodiidae</taxon>
        <taxon>Geodia</taxon>
    </lineage>
</organism>
<name>A0AA35WA92_GEOBA</name>
<evidence type="ECO:0000259" key="12">
    <source>
        <dbReference type="PROSITE" id="PS50011"/>
    </source>
</evidence>
<dbReference type="PANTHER" id="PTHR24416:SF349">
    <property type="entry name" value="TYROSINE-PROTEIN KINASE RYK"/>
    <property type="match status" value="1"/>
</dbReference>
<evidence type="ECO:0000256" key="5">
    <source>
        <dbReference type="ARBA" id="ARBA00022840"/>
    </source>
</evidence>
<evidence type="ECO:0000256" key="1">
    <source>
        <dbReference type="ARBA" id="ARBA00004167"/>
    </source>
</evidence>
<dbReference type="Pfam" id="PF07714">
    <property type="entry name" value="PK_Tyr_Ser-Thr"/>
    <property type="match status" value="1"/>
</dbReference>
<evidence type="ECO:0000256" key="11">
    <source>
        <dbReference type="SAM" id="SignalP"/>
    </source>
</evidence>
<dbReference type="GO" id="GO:0004714">
    <property type="term" value="F:transmembrane receptor protein tyrosine kinase activity"/>
    <property type="evidence" value="ECO:0007669"/>
    <property type="project" value="TreeGrafter"/>
</dbReference>
<dbReference type="AlphaFoldDB" id="A0AA35WA92"/>